<organism evidence="16 17">
    <name type="scientific">Clavelina lepadiformis</name>
    <name type="common">Light-bulb sea squirt</name>
    <name type="synonym">Ascidia lepadiformis</name>
    <dbReference type="NCBI Taxonomy" id="159417"/>
    <lineage>
        <taxon>Eukaryota</taxon>
        <taxon>Metazoa</taxon>
        <taxon>Chordata</taxon>
        <taxon>Tunicata</taxon>
        <taxon>Ascidiacea</taxon>
        <taxon>Aplousobranchia</taxon>
        <taxon>Clavelinidae</taxon>
        <taxon>Clavelina</taxon>
    </lineage>
</organism>
<dbReference type="InterPro" id="IPR019734">
    <property type="entry name" value="TPR_rpt"/>
</dbReference>
<feature type="transmembrane region" description="Helical" evidence="14">
    <location>
        <begin position="274"/>
        <end position="292"/>
    </location>
</feature>
<feature type="domain" description="DUF1736" evidence="15">
    <location>
        <begin position="333"/>
        <end position="404"/>
    </location>
</feature>
<evidence type="ECO:0000256" key="4">
    <source>
        <dbReference type="ARBA" id="ARBA00007882"/>
    </source>
</evidence>
<dbReference type="Gene3D" id="1.25.40.10">
    <property type="entry name" value="Tetratricopeptide repeat domain"/>
    <property type="match status" value="3"/>
</dbReference>
<evidence type="ECO:0000256" key="6">
    <source>
        <dbReference type="ARBA" id="ARBA00022679"/>
    </source>
</evidence>
<evidence type="ECO:0000256" key="11">
    <source>
        <dbReference type="ARBA" id="ARBA00022989"/>
    </source>
</evidence>
<keyword evidence="12 14" id="KW-0472">Membrane</keyword>
<feature type="repeat" description="TPR" evidence="13">
    <location>
        <begin position="594"/>
        <end position="627"/>
    </location>
</feature>
<keyword evidence="7 14" id="KW-0812">Transmembrane</keyword>
<dbReference type="PANTHER" id="PTHR44809">
    <property type="match status" value="1"/>
</dbReference>
<name>A0ABP0FY04_CLALP</name>
<dbReference type="InterPro" id="IPR052943">
    <property type="entry name" value="TMTC_O-mannosyl-trnsfr"/>
</dbReference>
<dbReference type="InterPro" id="IPR011990">
    <property type="entry name" value="TPR-like_helical_dom_sf"/>
</dbReference>
<dbReference type="EC" id="2.4.1.109" evidence="5"/>
<evidence type="ECO:0000256" key="3">
    <source>
        <dbReference type="ARBA" id="ARBA00004922"/>
    </source>
</evidence>
<evidence type="ECO:0000256" key="7">
    <source>
        <dbReference type="ARBA" id="ARBA00022692"/>
    </source>
</evidence>
<dbReference type="EMBL" id="CAWYQH010000097">
    <property type="protein sequence ID" value="CAK8683431.1"/>
    <property type="molecule type" value="Genomic_DNA"/>
</dbReference>
<feature type="transmembrane region" description="Helical" evidence="14">
    <location>
        <begin position="395"/>
        <end position="416"/>
    </location>
</feature>
<comment type="pathway">
    <text evidence="3">Protein modification; protein glycosylation.</text>
</comment>
<evidence type="ECO:0000256" key="1">
    <source>
        <dbReference type="ARBA" id="ARBA00004141"/>
    </source>
</evidence>
<feature type="transmembrane region" description="Helical" evidence="14">
    <location>
        <begin position="455"/>
        <end position="472"/>
    </location>
</feature>
<comment type="caution">
    <text evidence="16">The sequence shown here is derived from an EMBL/GenBank/DDBJ whole genome shotgun (WGS) entry which is preliminary data.</text>
</comment>
<feature type="transmembrane region" description="Helical" evidence="14">
    <location>
        <begin position="94"/>
        <end position="111"/>
    </location>
</feature>
<dbReference type="Pfam" id="PF13432">
    <property type="entry name" value="TPR_16"/>
    <property type="match status" value="1"/>
</dbReference>
<evidence type="ECO:0000256" key="5">
    <source>
        <dbReference type="ARBA" id="ARBA00012839"/>
    </source>
</evidence>
<gene>
    <name evidence="16" type="ORF">CVLEPA_LOCUS14507</name>
</gene>
<evidence type="ECO:0000256" key="9">
    <source>
        <dbReference type="ARBA" id="ARBA00022803"/>
    </source>
</evidence>
<feature type="transmembrane region" description="Helical" evidence="14">
    <location>
        <begin position="428"/>
        <end position="449"/>
    </location>
</feature>
<dbReference type="PANTHER" id="PTHR44809:SF1">
    <property type="entry name" value="PROTEIN O-MANNOSYL-TRANSFERASE TMTC1"/>
    <property type="match status" value="1"/>
</dbReference>
<comment type="subcellular location">
    <subcellularLocation>
        <location evidence="2">Endoplasmic reticulum</location>
    </subcellularLocation>
    <subcellularLocation>
        <location evidence="1">Membrane</location>
        <topology evidence="1">Multi-pass membrane protein</topology>
    </subcellularLocation>
</comment>
<keyword evidence="17" id="KW-1185">Reference proteome</keyword>
<dbReference type="SUPFAM" id="SSF48452">
    <property type="entry name" value="TPR-like"/>
    <property type="match status" value="2"/>
</dbReference>
<dbReference type="SMART" id="SM00028">
    <property type="entry name" value="TPR"/>
    <property type="match status" value="6"/>
</dbReference>
<evidence type="ECO:0000256" key="2">
    <source>
        <dbReference type="ARBA" id="ARBA00004240"/>
    </source>
</evidence>
<evidence type="ECO:0000313" key="17">
    <source>
        <dbReference type="Proteomes" id="UP001642483"/>
    </source>
</evidence>
<keyword evidence="11 14" id="KW-1133">Transmembrane helix</keyword>
<feature type="transmembrane region" description="Helical" evidence="14">
    <location>
        <begin position="248"/>
        <end position="268"/>
    </location>
</feature>
<keyword evidence="10" id="KW-0256">Endoplasmic reticulum</keyword>
<evidence type="ECO:0000256" key="10">
    <source>
        <dbReference type="ARBA" id="ARBA00022824"/>
    </source>
</evidence>
<evidence type="ECO:0000256" key="12">
    <source>
        <dbReference type="ARBA" id="ARBA00023136"/>
    </source>
</evidence>
<evidence type="ECO:0000313" key="16">
    <source>
        <dbReference type="EMBL" id="CAK8683431.1"/>
    </source>
</evidence>
<evidence type="ECO:0000256" key="13">
    <source>
        <dbReference type="PROSITE-ProRule" id="PRU00339"/>
    </source>
</evidence>
<evidence type="ECO:0000259" key="15">
    <source>
        <dbReference type="Pfam" id="PF08409"/>
    </source>
</evidence>
<dbReference type="PROSITE" id="PS50005">
    <property type="entry name" value="TPR"/>
    <property type="match status" value="2"/>
</dbReference>
<keyword evidence="9 13" id="KW-0802">TPR repeat</keyword>
<accession>A0ABP0FY04</accession>
<dbReference type="Pfam" id="PF08409">
    <property type="entry name" value="TMTC_DUF1736"/>
    <property type="match status" value="1"/>
</dbReference>
<evidence type="ECO:0000256" key="8">
    <source>
        <dbReference type="ARBA" id="ARBA00022737"/>
    </source>
</evidence>
<dbReference type="Proteomes" id="UP001642483">
    <property type="component" value="Unassembled WGS sequence"/>
</dbReference>
<proteinExistence type="inferred from homology"/>
<dbReference type="InterPro" id="IPR013618">
    <property type="entry name" value="TMTC_DUF1736"/>
</dbReference>
<keyword evidence="6" id="KW-0808">Transferase</keyword>
<comment type="similarity">
    <text evidence="4">Belongs to the TMTC family.</text>
</comment>
<feature type="transmembrane region" description="Helical" evidence="14">
    <location>
        <begin position="312"/>
        <end position="329"/>
    </location>
</feature>
<feature type="transmembrane region" description="Helical" evidence="14">
    <location>
        <begin position="484"/>
        <end position="502"/>
    </location>
</feature>
<feature type="repeat" description="TPR" evidence="13">
    <location>
        <begin position="525"/>
        <end position="558"/>
    </location>
</feature>
<keyword evidence="8" id="KW-0677">Repeat</keyword>
<evidence type="ECO:0000256" key="14">
    <source>
        <dbReference type="SAM" id="Phobius"/>
    </source>
</evidence>
<reference evidence="16 17" key="1">
    <citation type="submission" date="2024-02" db="EMBL/GenBank/DDBJ databases">
        <authorList>
            <person name="Daric V."/>
            <person name="Darras S."/>
        </authorList>
    </citation>
    <scope>NUCLEOTIDE SEQUENCE [LARGE SCALE GENOMIC DNA]</scope>
</reference>
<sequence>MLRKYLSDWVAFGLLTVTTWLAYKDVINGPFLHDDIPAIVKNPDVQENSRFSSIIWNDYWGTPLRNNGSHKSYRPVTILFLRMIHSSFDNDPKVYHGVNIFLHAFASYLLMKVCWSLVFDDDGFLCSLLVGLLFSLHPIHTEAVCGVVGCAELLCAVFYLLALLVYPIGSNQYGQGEIITYDKKSATSCNTEAKVERNLNVKASGFSSNNPSLRYRVKRKHDTSMATIEEKYNNESQLRKETKKNHHFPSAATFRMGLSLILVLLAMLSKESGITVLAVLLTIEILTGISRCQHQERKKFWNRPNNRILGKCIVLLFWGILLVLARFWIMDWTRPIFAKPDNPTSVLKNKLTRAMTYSYLVWINMKLLIYPVNLCYDYSYGTIPPIVSISDDRNLLSLCLFLVVLGTIVHLSNNLFRNKETFSKAGAMGYAMMIFPFIPASNLFFPVGFVVAERVLYLPSAGFVICMVHFWHKGLNKFPTKKMWLYLLTFCVLAAYFCLTLRRTNDWTSKENFLRSGLAAAPNNAKIRYNWANFLRENNRLDEAIREYQKTIELYPEYVSAIHNLATILEDDQQTMEEAEKLYALAIRIQPFHENSYRNLANLFVKQNKFDHATKVLLRAIQVIPGEVTHAVGLARIFVTRKQYKQAEKIFQHLLSRPCLTGTKTQACTYEYQMALNDYVELLSKKGDIKTSKKLLGRNMEINSTNAATLIKMSNILMSEGDTYAATQLMLRAIAIDPNQSNNAWQQAADLLQRKRYEDSERLYIAVIEAKPDNLEVQGQFGALLWEKGKRQEAEEFLLNVTFRDLSCEAEAPWRNLAAIQGRERRHKEAIEVLQTCFKRQKKTSKKMPHSKQSVLLCTLAKHQRDRSKQIHAAGKHTTAQTMWKKAIQNLQEAMKLDEKNIEAKQILKQMAQA</sequence>
<protein>
    <recommendedName>
        <fullName evidence="5">dolichyl-phosphate-mannose--protein mannosyltransferase</fullName>
        <ecNumber evidence="5">2.4.1.109</ecNumber>
    </recommendedName>
</protein>
<feature type="transmembrane region" description="Helical" evidence="14">
    <location>
        <begin position="146"/>
        <end position="166"/>
    </location>
</feature>